<feature type="transmembrane region" description="Helical" evidence="6">
    <location>
        <begin position="373"/>
        <end position="392"/>
    </location>
</feature>
<evidence type="ECO:0000256" key="3">
    <source>
        <dbReference type="ARBA" id="ARBA00022692"/>
    </source>
</evidence>
<evidence type="ECO:0000259" key="7">
    <source>
        <dbReference type="Pfam" id="PF03176"/>
    </source>
</evidence>
<dbReference type="InterPro" id="IPR004869">
    <property type="entry name" value="MMPL_dom"/>
</dbReference>
<keyword evidence="9" id="KW-1185">Reference proteome</keyword>
<feature type="transmembrane region" description="Helical" evidence="6">
    <location>
        <begin position="292"/>
        <end position="312"/>
    </location>
</feature>
<dbReference type="Pfam" id="PF03176">
    <property type="entry name" value="MMPL"/>
    <property type="match status" value="2"/>
</dbReference>
<gene>
    <name evidence="8" type="ORF">LzC2_09390</name>
</gene>
<name>A0ABX1VC12_9PLAN</name>
<evidence type="ECO:0000256" key="1">
    <source>
        <dbReference type="ARBA" id="ARBA00004651"/>
    </source>
</evidence>
<dbReference type="EMBL" id="WTPX01000019">
    <property type="protein sequence ID" value="NNJ24878.1"/>
    <property type="molecule type" value="Genomic_DNA"/>
</dbReference>
<dbReference type="PANTHER" id="PTHR33406">
    <property type="entry name" value="MEMBRANE PROTEIN MJ1562-RELATED"/>
    <property type="match status" value="1"/>
</dbReference>
<feature type="transmembrane region" description="Helical" evidence="6">
    <location>
        <begin position="223"/>
        <end position="244"/>
    </location>
</feature>
<comment type="subcellular location">
    <subcellularLocation>
        <location evidence="1">Cell membrane</location>
        <topology evidence="1">Multi-pass membrane protein</topology>
    </subcellularLocation>
</comment>
<feature type="transmembrane region" description="Helical" evidence="6">
    <location>
        <begin position="604"/>
        <end position="626"/>
    </location>
</feature>
<dbReference type="Proteomes" id="UP000609651">
    <property type="component" value="Unassembled WGS sequence"/>
</dbReference>
<feature type="transmembrane region" description="Helical" evidence="6">
    <location>
        <begin position="646"/>
        <end position="669"/>
    </location>
</feature>
<evidence type="ECO:0000256" key="4">
    <source>
        <dbReference type="ARBA" id="ARBA00022989"/>
    </source>
</evidence>
<evidence type="ECO:0000313" key="8">
    <source>
        <dbReference type="EMBL" id="NNJ24878.1"/>
    </source>
</evidence>
<feature type="domain" description="Membrane transport protein MMPL" evidence="7">
    <location>
        <begin position="115"/>
        <end position="360"/>
    </location>
</feature>
<protein>
    <recommendedName>
        <fullName evidence="7">Membrane transport protein MMPL domain-containing protein</fullName>
    </recommendedName>
</protein>
<keyword evidence="3 6" id="KW-0812">Transmembrane</keyword>
<reference evidence="8 9" key="1">
    <citation type="journal article" date="2020" name="Syst. Appl. Microbiol.">
        <title>Alienimonas chondri sp. nov., a novel planctomycete isolated from the biofilm of the red alga Chondrus crispus.</title>
        <authorList>
            <person name="Vitorino I."/>
            <person name="Albuquerque L."/>
            <person name="Wiegand S."/>
            <person name="Kallscheuer N."/>
            <person name="da Costa M.S."/>
            <person name="Lobo-da-Cunha A."/>
            <person name="Jogler C."/>
            <person name="Lage O.M."/>
        </authorList>
    </citation>
    <scope>NUCLEOTIDE SEQUENCE [LARGE SCALE GENOMIC DNA]</scope>
    <source>
        <strain evidence="8 9">LzC2</strain>
    </source>
</reference>
<keyword evidence="4 6" id="KW-1133">Transmembrane helix</keyword>
<dbReference type="SUPFAM" id="SSF82866">
    <property type="entry name" value="Multidrug efflux transporter AcrB transmembrane domain"/>
    <property type="match status" value="2"/>
</dbReference>
<evidence type="ECO:0000313" key="9">
    <source>
        <dbReference type="Proteomes" id="UP000609651"/>
    </source>
</evidence>
<feature type="transmembrane region" description="Helical" evidence="6">
    <location>
        <begin position="198"/>
        <end position="216"/>
    </location>
</feature>
<sequence length="739" mass="75969">MVSRRGPRSAEVEAVTDHAARRCALVLLIAAGISVPLFGVLAAGLPVNNDPEAWLPADGSNRTAYDAFRRTFGTEEAILVAVPADTSPRTVAALRQRLEASPFVQHACTPASIAAVMREMNVPEDQIEPRLTGLLRSQDGRWSTVAAALSAEGAADRAGAVRAVRNAVAAARLTSEAKVAGGPVVVGELDRLSRPEAVTPYLAGMFALGLVVLRLVCGRWGLALALGGTVGWSVLGALAGVRLAGGEMNLILAALPALVLVFALTASVHFLHYHADAAGDGVARIIVAVRAAAKPTAWATATTAAGLLSLGLSEVRPVAWFGPAGALGAVLAAFGGLVLTPAAVLLCGGLKPVTPHAAPRIDWAGWVVGRRRAVLALSAAAVAACAIGLPRLSAKVDAADLLPGSGQVSRDHRFVGERITPAESLEIVLRPTPGTPFGETLGRVRTIAEALGERDSVRHVASAALFLGEVEGMGGARRMSQARTLPEAAAFVTADGGAWRLSVRAICPPGRRAAVVEDLRAVCLAHARADEISVTGLAPLLEAAEVAIYVGFRDSLLAATLLIALAVLFATGDWRVWLTAGIANLVPLVTIFGLLGWAGRSVDVGMMMTASVALGLAVDGTFHLLVRHRAEVRGAEGENRGADCAAAAATAAGPAVVQAAVIAGVGMLALTASPFPPTARFGWLTAALMAAAVLADLLILPALLAGLSVRGRVVERATVPFHPLIEYVGLTTEPLRQAA</sequence>
<proteinExistence type="predicted"/>
<dbReference type="Gene3D" id="1.20.1640.10">
    <property type="entry name" value="Multidrug efflux transporter AcrB transmembrane domain"/>
    <property type="match status" value="2"/>
</dbReference>
<feature type="transmembrane region" description="Helical" evidence="6">
    <location>
        <begin position="546"/>
        <end position="569"/>
    </location>
</feature>
<evidence type="ECO:0000256" key="6">
    <source>
        <dbReference type="SAM" id="Phobius"/>
    </source>
</evidence>
<evidence type="ECO:0000256" key="5">
    <source>
        <dbReference type="ARBA" id="ARBA00023136"/>
    </source>
</evidence>
<accession>A0ABX1VC12</accession>
<feature type="transmembrane region" description="Helical" evidence="6">
    <location>
        <begin position="24"/>
        <end position="45"/>
    </location>
</feature>
<feature type="transmembrane region" description="Helical" evidence="6">
    <location>
        <begin position="681"/>
        <end position="707"/>
    </location>
</feature>
<feature type="transmembrane region" description="Helical" evidence="6">
    <location>
        <begin position="250"/>
        <end position="271"/>
    </location>
</feature>
<comment type="caution">
    <text evidence="8">The sequence shown here is derived from an EMBL/GenBank/DDBJ whole genome shotgun (WGS) entry which is preliminary data.</text>
</comment>
<feature type="domain" description="Membrane transport protein MMPL" evidence="7">
    <location>
        <begin position="466"/>
        <end position="711"/>
    </location>
</feature>
<dbReference type="InterPro" id="IPR050545">
    <property type="entry name" value="Mycobact_MmpL"/>
</dbReference>
<organism evidence="8 9">
    <name type="scientific">Alienimonas chondri</name>
    <dbReference type="NCBI Taxonomy" id="2681879"/>
    <lineage>
        <taxon>Bacteria</taxon>
        <taxon>Pseudomonadati</taxon>
        <taxon>Planctomycetota</taxon>
        <taxon>Planctomycetia</taxon>
        <taxon>Planctomycetales</taxon>
        <taxon>Planctomycetaceae</taxon>
        <taxon>Alienimonas</taxon>
    </lineage>
</organism>
<evidence type="ECO:0000256" key="2">
    <source>
        <dbReference type="ARBA" id="ARBA00022475"/>
    </source>
</evidence>
<feature type="transmembrane region" description="Helical" evidence="6">
    <location>
        <begin position="576"/>
        <end position="598"/>
    </location>
</feature>
<keyword evidence="5 6" id="KW-0472">Membrane</keyword>
<dbReference type="PANTHER" id="PTHR33406:SF12">
    <property type="entry name" value="BLR2997 PROTEIN"/>
    <property type="match status" value="1"/>
</dbReference>
<feature type="transmembrane region" description="Helical" evidence="6">
    <location>
        <begin position="324"/>
        <end position="350"/>
    </location>
</feature>
<keyword evidence="2" id="KW-1003">Cell membrane</keyword>